<protein>
    <submittedName>
        <fullName evidence="6">RNA methyltransferase</fullName>
    </submittedName>
</protein>
<dbReference type="RefSeq" id="WP_255035123.1">
    <property type="nucleotide sequence ID" value="NZ_RJUF01000001.1"/>
</dbReference>
<accession>A0AAE3GY95</accession>
<dbReference type="CDD" id="cd18109">
    <property type="entry name" value="SpoU-like_RNA-MTase"/>
    <property type="match status" value="1"/>
</dbReference>
<feature type="domain" description="MRM3-like substrate binding" evidence="5">
    <location>
        <begin position="8"/>
        <end position="81"/>
    </location>
</feature>
<comment type="caution">
    <text evidence="6">The sequence shown here is derived from an EMBL/GenBank/DDBJ whole genome shotgun (WGS) entry which is preliminary data.</text>
</comment>
<dbReference type="Gene3D" id="3.40.1280.10">
    <property type="match status" value="1"/>
</dbReference>
<proteinExistence type="inferred from homology"/>
<evidence type="ECO:0000259" key="5">
    <source>
        <dbReference type="Pfam" id="PF22435"/>
    </source>
</evidence>
<keyword evidence="7" id="KW-1185">Reference proteome</keyword>
<dbReference type="GO" id="GO:0006396">
    <property type="term" value="P:RNA processing"/>
    <property type="evidence" value="ECO:0007669"/>
    <property type="project" value="InterPro"/>
</dbReference>
<dbReference type="GO" id="GO:0003723">
    <property type="term" value="F:RNA binding"/>
    <property type="evidence" value="ECO:0007669"/>
    <property type="project" value="InterPro"/>
</dbReference>
<dbReference type="SUPFAM" id="SSF55315">
    <property type="entry name" value="L30e-like"/>
    <property type="match status" value="1"/>
</dbReference>
<dbReference type="GO" id="GO:0032259">
    <property type="term" value="P:methylation"/>
    <property type="evidence" value="ECO:0007669"/>
    <property type="project" value="UniProtKB-KW"/>
</dbReference>
<reference evidence="6 7" key="1">
    <citation type="submission" date="2018-11" db="EMBL/GenBank/DDBJ databases">
        <title>Novel bacteria species description.</title>
        <authorList>
            <person name="Han J.-H."/>
        </authorList>
    </citation>
    <scope>NUCLEOTIDE SEQUENCE [LARGE SCALE GENOMIC DNA]</scope>
    <source>
        <strain evidence="6 7">KCTC23259</strain>
    </source>
</reference>
<dbReference type="InterPro" id="IPR029028">
    <property type="entry name" value="Alpha/beta_knot_MTases"/>
</dbReference>
<evidence type="ECO:0000313" key="6">
    <source>
        <dbReference type="EMBL" id="MCP9761388.1"/>
    </source>
</evidence>
<dbReference type="InterPro" id="IPR001537">
    <property type="entry name" value="SpoU_MeTrfase"/>
</dbReference>
<dbReference type="EMBL" id="RJUF01000001">
    <property type="protein sequence ID" value="MCP9761388.1"/>
    <property type="molecule type" value="Genomic_DNA"/>
</dbReference>
<evidence type="ECO:0000256" key="2">
    <source>
        <dbReference type="ARBA" id="ARBA00022603"/>
    </source>
</evidence>
<dbReference type="InterPro" id="IPR051259">
    <property type="entry name" value="rRNA_Methyltransferase"/>
</dbReference>
<feature type="domain" description="tRNA/rRNA methyltransferase SpoU type" evidence="4">
    <location>
        <begin position="105"/>
        <end position="239"/>
    </location>
</feature>
<sequence>MISKQQQKYVQSLHNKKYRTEYGKFLVEGEKGILEILNSDFEIENIFCTENFKEKVPTDTKFKAFNICKEEEIQAISTFKTNNSGVAVVNQKKITTTPKVTENQIVLILDDIKDPGNLGTIIRLADWYGINDLYCSQNTVEFYNPKVINSTMGSFTRVSAHYLDLAPFIDGLKVPVLGAFLGGQNIHHLSLKKPFGLVIGSESHGISPEIEKLIDTKITIPRVGLAESLNAAVATGIILDNIFRDI</sequence>
<dbReference type="SUPFAM" id="SSF75217">
    <property type="entry name" value="alpha/beta knot"/>
    <property type="match status" value="1"/>
</dbReference>
<evidence type="ECO:0000256" key="3">
    <source>
        <dbReference type="ARBA" id="ARBA00022679"/>
    </source>
</evidence>
<dbReference type="PANTHER" id="PTHR43191:SF2">
    <property type="entry name" value="RRNA METHYLTRANSFERASE 3, MITOCHONDRIAL"/>
    <property type="match status" value="1"/>
</dbReference>
<evidence type="ECO:0000256" key="1">
    <source>
        <dbReference type="ARBA" id="ARBA00007228"/>
    </source>
</evidence>
<comment type="similarity">
    <text evidence="1">Belongs to the class IV-like SAM-binding methyltransferase superfamily. RNA methyltransferase TrmH family.</text>
</comment>
<dbReference type="PANTHER" id="PTHR43191">
    <property type="entry name" value="RRNA METHYLTRANSFERASE 3"/>
    <property type="match status" value="1"/>
</dbReference>
<dbReference type="GO" id="GO:0008173">
    <property type="term" value="F:RNA methyltransferase activity"/>
    <property type="evidence" value="ECO:0007669"/>
    <property type="project" value="InterPro"/>
</dbReference>
<organism evidence="6 7">
    <name type="scientific">Lacihabitans soyangensis</name>
    <dbReference type="NCBI Taxonomy" id="869394"/>
    <lineage>
        <taxon>Bacteria</taxon>
        <taxon>Pseudomonadati</taxon>
        <taxon>Bacteroidota</taxon>
        <taxon>Cytophagia</taxon>
        <taxon>Cytophagales</taxon>
        <taxon>Leadbetterellaceae</taxon>
        <taxon>Lacihabitans</taxon>
    </lineage>
</organism>
<keyword evidence="3" id="KW-0808">Transferase</keyword>
<dbReference type="Gene3D" id="3.30.1330.30">
    <property type="match status" value="1"/>
</dbReference>
<keyword evidence="2 6" id="KW-0489">Methyltransferase</keyword>
<dbReference type="InterPro" id="IPR029064">
    <property type="entry name" value="Ribosomal_eL30-like_sf"/>
</dbReference>
<gene>
    <name evidence="6" type="ORF">EGI31_00365</name>
</gene>
<dbReference type="Proteomes" id="UP001204144">
    <property type="component" value="Unassembled WGS sequence"/>
</dbReference>
<dbReference type="InterPro" id="IPR029026">
    <property type="entry name" value="tRNA_m1G_MTases_N"/>
</dbReference>
<dbReference type="AlphaFoldDB" id="A0AAE3GY95"/>
<evidence type="ECO:0000313" key="7">
    <source>
        <dbReference type="Proteomes" id="UP001204144"/>
    </source>
</evidence>
<dbReference type="Pfam" id="PF00588">
    <property type="entry name" value="SpoU_methylase"/>
    <property type="match status" value="1"/>
</dbReference>
<dbReference type="InterPro" id="IPR053888">
    <property type="entry name" value="MRM3-like_sub_bind"/>
</dbReference>
<dbReference type="Pfam" id="PF22435">
    <property type="entry name" value="MRM3-like_sub_bind"/>
    <property type="match status" value="1"/>
</dbReference>
<evidence type="ECO:0000259" key="4">
    <source>
        <dbReference type="Pfam" id="PF00588"/>
    </source>
</evidence>
<name>A0AAE3GY95_9BACT</name>